<feature type="chain" id="PRO_5008146631" evidence="1">
    <location>
        <begin position="22"/>
        <end position="122"/>
    </location>
</feature>
<accession>A0A183BUA7</accession>
<organism evidence="2 3">
    <name type="scientific">Globodera pallida</name>
    <name type="common">Potato cyst nematode worm</name>
    <name type="synonym">Heterodera pallida</name>
    <dbReference type="NCBI Taxonomy" id="36090"/>
    <lineage>
        <taxon>Eukaryota</taxon>
        <taxon>Metazoa</taxon>
        <taxon>Ecdysozoa</taxon>
        <taxon>Nematoda</taxon>
        <taxon>Chromadorea</taxon>
        <taxon>Rhabditida</taxon>
        <taxon>Tylenchina</taxon>
        <taxon>Tylenchomorpha</taxon>
        <taxon>Tylenchoidea</taxon>
        <taxon>Heteroderidae</taxon>
        <taxon>Heteroderinae</taxon>
        <taxon>Globodera</taxon>
    </lineage>
</organism>
<evidence type="ECO:0000256" key="1">
    <source>
        <dbReference type="SAM" id="SignalP"/>
    </source>
</evidence>
<reference evidence="2" key="2">
    <citation type="submission" date="2014-05" db="EMBL/GenBank/DDBJ databases">
        <title>The genome and life-stage specific transcriptomes of Globodera pallida elucidate key aspects of plant parasitism by a cyst nematode.</title>
        <authorList>
            <person name="Cotton J.A."/>
            <person name="Lilley C.J."/>
            <person name="Jones L.M."/>
            <person name="Kikuchi T."/>
            <person name="Reid A.J."/>
            <person name="Thorpe P."/>
            <person name="Tsai I.J."/>
            <person name="Beasley H."/>
            <person name="Blok V."/>
            <person name="Cock P.J.A."/>
            <person name="Van den Akker S.E."/>
            <person name="Holroyd N."/>
            <person name="Hunt M."/>
            <person name="Mantelin S."/>
            <person name="Naghra H."/>
            <person name="Pain A."/>
            <person name="Palomares-Rius J.E."/>
            <person name="Zarowiecki M."/>
            <person name="Berriman M."/>
            <person name="Jones J.T."/>
            <person name="Urwin P.E."/>
        </authorList>
    </citation>
    <scope>NUCLEOTIDE SEQUENCE [LARGE SCALE GENOMIC DNA]</scope>
    <source>
        <strain evidence="2">Lindley</strain>
    </source>
</reference>
<feature type="signal peptide" evidence="1">
    <location>
        <begin position="1"/>
        <end position="21"/>
    </location>
</feature>
<dbReference type="AlphaFoldDB" id="A0A183BUA7"/>
<evidence type="ECO:0000313" key="2">
    <source>
        <dbReference type="Proteomes" id="UP000050741"/>
    </source>
</evidence>
<sequence>MNAKQMLFLLVLHLLSIIALSGTTKYVDFDEMYSNLFHLPLNGAINESEKGYQIWEFDQNLKFRLEGALFHNEQQQQSLVSNCELWKFWRNLGETFDKFNLLDAETQNLVQNRDLLNHMIIK</sequence>
<keyword evidence="1" id="KW-0732">Signal</keyword>
<dbReference type="Proteomes" id="UP000050741">
    <property type="component" value="Unassembled WGS sequence"/>
</dbReference>
<name>A0A183BUA7_GLOPA</name>
<dbReference type="WBParaSite" id="GPLIN_000419300">
    <property type="protein sequence ID" value="GPLIN_000419300"/>
    <property type="gene ID" value="GPLIN_000419300"/>
</dbReference>
<protein>
    <submittedName>
        <fullName evidence="3">Uncharacterized protein</fullName>
    </submittedName>
</protein>
<keyword evidence="2" id="KW-1185">Reference proteome</keyword>
<reference evidence="2" key="1">
    <citation type="submission" date="2013-12" db="EMBL/GenBank/DDBJ databases">
        <authorList>
            <person name="Aslett M."/>
        </authorList>
    </citation>
    <scope>NUCLEOTIDE SEQUENCE [LARGE SCALE GENOMIC DNA]</scope>
    <source>
        <strain evidence="2">Lindley</strain>
    </source>
</reference>
<proteinExistence type="predicted"/>
<evidence type="ECO:0000313" key="3">
    <source>
        <dbReference type="WBParaSite" id="GPLIN_000419300"/>
    </source>
</evidence>
<reference evidence="3" key="3">
    <citation type="submission" date="2016-06" db="UniProtKB">
        <authorList>
            <consortium name="WormBaseParasite"/>
        </authorList>
    </citation>
    <scope>IDENTIFICATION</scope>
</reference>